<dbReference type="OrthoDB" id="5770252at2"/>
<evidence type="ECO:0008006" key="5">
    <source>
        <dbReference type="Google" id="ProtNLM"/>
    </source>
</evidence>
<proteinExistence type="predicted"/>
<dbReference type="AlphaFoldDB" id="A0A5S3V4I8"/>
<evidence type="ECO:0000313" key="3">
    <source>
        <dbReference type="Proteomes" id="UP000307164"/>
    </source>
</evidence>
<keyword evidence="3" id="KW-1185">Reference proteome</keyword>
<gene>
    <name evidence="1" type="ORF">CWC19_16885</name>
    <name evidence="2" type="ORF">CWC20_09285</name>
</gene>
<reference evidence="1 4" key="1">
    <citation type="submission" date="2018-01" db="EMBL/GenBank/DDBJ databases">
        <authorList>
            <person name="Paulsen S."/>
            <person name="Gram L.K."/>
        </authorList>
    </citation>
    <scope>NUCLEOTIDE SEQUENCE [LARGE SCALE GENOMIC DNA]</scope>
    <source>
        <strain evidence="1 4">S3790</strain>
        <strain evidence="2">S3895</strain>
    </source>
</reference>
<accession>A0A5S3V4I8</accession>
<sequence length="102" mass="11780">MKKLSAVQKKQQAVVLEVADKLEEQARAEIPGMLQCWFSMEYHLFPSSLLLRFQFDSEEMLLSAKPDLLKWQKLLSAAMMKKGVVLKNMRLHLVFTLEGPED</sequence>
<dbReference type="EMBL" id="PNBX01000081">
    <property type="protein sequence ID" value="TMO65935.1"/>
    <property type="molecule type" value="Genomic_DNA"/>
</dbReference>
<evidence type="ECO:0000313" key="4">
    <source>
        <dbReference type="Proteomes" id="UP000307217"/>
    </source>
</evidence>
<dbReference type="Proteomes" id="UP000307217">
    <property type="component" value="Unassembled WGS sequence"/>
</dbReference>
<dbReference type="EMBL" id="PNBW01000043">
    <property type="protein sequence ID" value="TMO74938.1"/>
    <property type="molecule type" value="Genomic_DNA"/>
</dbReference>
<reference evidence="1" key="3">
    <citation type="submission" date="2019-09" db="EMBL/GenBank/DDBJ databases">
        <title>Co-occurence of chitin degradation, pigmentation and bioactivity in marine Pseudoalteromonas.</title>
        <authorList>
            <person name="Sonnenschein E.C."/>
            <person name="Bech P.K."/>
        </authorList>
    </citation>
    <scope>NUCLEOTIDE SEQUENCE</scope>
    <source>
        <strain evidence="1">S3790</strain>
    </source>
</reference>
<dbReference type="RefSeq" id="WP_119860317.1">
    <property type="nucleotide sequence ID" value="NZ_PNBW01000043.1"/>
</dbReference>
<evidence type="ECO:0000313" key="1">
    <source>
        <dbReference type="EMBL" id="TMO65935.1"/>
    </source>
</evidence>
<evidence type="ECO:0000313" key="2">
    <source>
        <dbReference type="EMBL" id="TMO74938.1"/>
    </source>
</evidence>
<protein>
    <recommendedName>
        <fullName evidence="5">DUF721 domain-containing protein</fullName>
    </recommendedName>
</protein>
<name>A0A5S3V4I8_9GAMM</name>
<reference evidence="3 4" key="2">
    <citation type="submission" date="2019-06" db="EMBL/GenBank/DDBJ databases">
        <title>Co-occurence of chitin degradation, pigmentation and bioactivity in marine Pseudoalteromonas.</title>
        <authorList>
            <person name="Sonnenschein E.C."/>
            <person name="Bech P.K."/>
        </authorList>
    </citation>
    <scope>NUCLEOTIDE SEQUENCE [LARGE SCALE GENOMIC DNA]</scope>
    <source>
        <strain evidence="4">S3790</strain>
        <strain evidence="2 3">S3895</strain>
    </source>
</reference>
<organism evidence="1 4">
    <name type="scientific">Pseudoalteromonas aurantia</name>
    <dbReference type="NCBI Taxonomy" id="43654"/>
    <lineage>
        <taxon>Bacteria</taxon>
        <taxon>Pseudomonadati</taxon>
        <taxon>Pseudomonadota</taxon>
        <taxon>Gammaproteobacteria</taxon>
        <taxon>Alteromonadales</taxon>
        <taxon>Pseudoalteromonadaceae</taxon>
        <taxon>Pseudoalteromonas</taxon>
    </lineage>
</organism>
<dbReference type="Proteomes" id="UP000307164">
    <property type="component" value="Unassembled WGS sequence"/>
</dbReference>
<comment type="caution">
    <text evidence="1">The sequence shown here is derived from an EMBL/GenBank/DDBJ whole genome shotgun (WGS) entry which is preliminary data.</text>
</comment>